<sequence length="144" mass="15682">MGVTSTAEMLSTLSCSSWKEPAGIAVLLATSESRSAATDSGQLLSHLQLKTTSTLRLTVMSGLNPSTVNLTQSCSVRWVRDVRFESRAIDCMLDSVEIPSFLREIGKSFMVPVPPASSMEHLEKKSPHLHTINDSSDAMSWILN</sequence>
<name>A0A8R7NVJ1_TRIUA</name>
<protein>
    <submittedName>
        <fullName evidence="1">Uncharacterized protein</fullName>
    </submittedName>
</protein>
<evidence type="ECO:0000313" key="2">
    <source>
        <dbReference type="Proteomes" id="UP000015106"/>
    </source>
</evidence>
<reference evidence="1" key="2">
    <citation type="submission" date="2018-03" db="EMBL/GenBank/DDBJ databases">
        <title>The Triticum urartu genome reveals the dynamic nature of wheat genome evolution.</title>
        <authorList>
            <person name="Ling H."/>
            <person name="Ma B."/>
            <person name="Shi X."/>
            <person name="Liu H."/>
            <person name="Dong L."/>
            <person name="Sun H."/>
            <person name="Cao Y."/>
            <person name="Gao Q."/>
            <person name="Zheng S."/>
            <person name="Li Y."/>
            <person name="Yu Y."/>
            <person name="Du H."/>
            <person name="Qi M."/>
            <person name="Li Y."/>
            <person name="Yu H."/>
            <person name="Cui Y."/>
            <person name="Wang N."/>
            <person name="Chen C."/>
            <person name="Wu H."/>
            <person name="Zhao Y."/>
            <person name="Zhang J."/>
            <person name="Li Y."/>
            <person name="Zhou W."/>
            <person name="Zhang B."/>
            <person name="Hu W."/>
            <person name="Eijk M."/>
            <person name="Tang J."/>
            <person name="Witsenboer H."/>
            <person name="Zhao S."/>
            <person name="Li Z."/>
            <person name="Zhang A."/>
            <person name="Wang D."/>
            <person name="Liang C."/>
        </authorList>
    </citation>
    <scope>NUCLEOTIDE SEQUENCE [LARGE SCALE GENOMIC DNA]</scope>
    <source>
        <strain evidence="1">cv. G1812</strain>
    </source>
</reference>
<dbReference type="AlphaFoldDB" id="A0A8R7NVJ1"/>
<dbReference type="EnsemblPlants" id="TuG1812G0100000410.01.T01">
    <property type="protein sequence ID" value="TuG1812G0100000410.01.T01.cds393124"/>
    <property type="gene ID" value="TuG1812G0100000410.01"/>
</dbReference>
<reference evidence="1" key="3">
    <citation type="submission" date="2022-06" db="UniProtKB">
        <authorList>
            <consortium name="EnsemblPlants"/>
        </authorList>
    </citation>
    <scope>IDENTIFICATION</scope>
</reference>
<reference evidence="2" key="1">
    <citation type="journal article" date="2013" name="Nature">
        <title>Draft genome of the wheat A-genome progenitor Triticum urartu.</title>
        <authorList>
            <person name="Ling H.Q."/>
            <person name="Zhao S."/>
            <person name="Liu D."/>
            <person name="Wang J."/>
            <person name="Sun H."/>
            <person name="Zhang C."/>
            <person name="Fan H."/>
            <person name="Li D."/>
            <person name="Dong L."/>
            <person name="Tao Y."/>
            <person name="Gao C."/>
            <person name="Wu H."/>
            <person name="Li Y."/>
            <person name="Cui Y."/>
            <person name="Guo X."/>
            <person name="Zheng S."/>
            <person name="Wang B."/>
            <person name="Yu K."/>
            <person name="Liang Q."/>
            <person name="Yang W."/>
            <person name="Lou X."/>
            <person name="Chen J."/>
            <person name="Feng M."/>
            <person name="Jian J."/>
            <person name="Zhang X."/>
            <person name="Luo G."/>
            <person name="Jiang Y."/>
            <person name="Liu J."/>
            <person name="Wang Z."/>
            <person name="Sha Y."/>
            <person name="Zhang B."/>
            <person name="Wu H."/>
            <person name="Tang D."/>
            <person name="Shen Q."/>
            <person name="Xue P."/>
            <person name="Zou S."/>
            <person name="Wang X."/>
            <person name="Liu X."/>
            <person name="Wang F."/>
            <person name="Yang Y."/>
            <person name="An X."/>
            <person name="Dong Z."/>
            <person name="Zhang K."/>
            <person name="Zhang X."/>
            <person name="Luo M.C."/>
            <person name="Dvorak J."/>
            <person name="Tong Y."/>
            <person name="Wang J."/>
            <person name="Yang H."/>
            <person name="Li Z."/>
            <person name="Wang D."/>
            <person name="Zhang A."/>
            <person name="Wang J."/>
        </authorList>
    </citation>
    <scope>NUCLEOTIDE SEQUENCE</scope>
    <source>
        <strain evidence="2">cv. G1812</strain>
    </source>
</reference>
<proteinExistence type="predicted"/>
<evidence type="ECO:0000313" key="1">
    <source>
        <dbReference type="EnsemblPlants" id="TuG1812G0100000410.01.T01.cds393124"/>
    </source>
</evidence>
<keyword evidence="2" id="KW-1185">Reference proteome</keyword>
<dbReference type="Gramene" id="TuG1812G0100000410.01.T01">
    <property type="protein sequence ID" value="TuG1812G0100000410.01.T01.cds393124"/>
    <property type="gene ID" value="TuG1812G0100000410.01"/>
</dbReference>
<dbReference type="Proteomes" id="UP000015106">
    <property type="component" value="Chromosome 1"/>
</dbReference>
<accession>A0A8R7NVJ1</accession>
<organism evidence="1 2">
    <name type="scientific">Triticum urartu</name>
    <name type="common">Red wild einkorn</name>
    <name type="synonym">Crithodium urartu</name>
    <dbReference type="NCBI Taxonomy" id="4572"/>
    <lineage>
        <taxon>Eukaryota</taxon>
        <taxon>Viridiplantae</taxon>
        <taxon>Streptophyta</taxon>
        <taxon>Embryophyta</taxon>
        <taxon>Tracheophyta</taxon>
        <taxon>Spermatophyta</taxon>
        <taxon>Magnoliopsida</taxon>
        <taxon>Liliopsida</taxon>
        <taxon>Poales</taxon>
        <taxon>Poaceae</taxon>
        <taxon>BOP clade</taxon>
        <taxon>Pooideae</taxon>
        <taxon>Triticodae</taxon>
        <taxon>Triticeae</taxon>
        <taxon>Triticinae</taxon>
        <taxon>Triticum</taxon>
    </lineage>
</organism>